<dbReference type="AlphaFoldDB" id="A0A517ZWU7"/>
<evidence type="ECO:0000256" key="3">
    <source>
        <dbReference type="PROSITE-ProRule" id="PRU00169"/>
    </source>
</evidence>
<dbReference type="Gene3D" id="3.40.50.2300">
    <property type="match status" value="1"/>
</dbReference>
<dbReference type="PANTHER" id="PTHR45339">
    <property type="entry name" value="HYBRID SIGNAL TRANSDUCTION HISTIDINE KINASE J"/>
    <property type="match status" value="1"/>
</dbReference>
<dbReference type="InterPro" id="IPR001789">
    <property type="entry name" value="Sig_transdc_resp-reg_receiver"/>
</dbReference>
<proteinExistence type="predicted"/>
<dbReference type="PROSITE" id="PS50110">
    <property type="entry name" value="RESPONSE_REGULATORY"/>
    <property type="match status" value="1"/>
</dbReference>
<dbReference type="GO" id="GO:0000160">
    <property type="term" value="P:phosphorelay signal transduction system"/>
    <property type="evidence" value="ECO:0007669"/>
    <property type="project" value="UniProtKB-KW"/>
</dbReference>
<protein>
    <submittedName>
        <fullName evidence="5">Polar-differentiation response regulator DivK</fullName>
    </submittedName>
</protein>
<dbReference type="Proteomes" id="UP000319383">
    <property type="component" value="Chromosome"/>
</dbReference>
<keyword evidence="6" id="KW-1185">Reference proteome</keyword>
<accession>A0A517ZWU7</accession>
<dbReference type="SMART" id="SM00448">
    <property type="entry name" value="REC"/>
    <property type="match status" value="1"/>
</dbReference>
<keyword evidence="2" id="KW-0902">Two-component regulatory system</keyword>
<evidence type="ECO:0000313" key="5">
    <source>
        <dbReference type="EMBL" id="QDU46967.1"/>
    </source>
</evidence>
<feature type="modified residue" description="4-aspartylphosphate" evidence="3">
    <location>
        <position position="52"/>
    </location>
</feature>
<sequence length="125" mass="13742">MPKILLVDDTEDNRDMLTRRLQKRGFDVVGAVNGVDACEKANSEAPDLVLMDMQMPVMDGYEATRTIKKAAETCDIPIIGLTAHAMAGDREKALAAGCDDYEAKPINFSQLLETIQTLLEKRSTP</sequence>
<feature type="domain" description="Response regulatory" evidence="4">
    <location>
        <begin position="3"/>
        <end position="119"/>
    </location>
</feature>
<dbReference type="InterPro" id="IPR011006">
    <property type="entry name" value="CheY-like_superfamily"/>
</dbReference>
<dbReference type="EMBL" id="CP036276">
    <property type="protein sequence ID" value="QDU46967.1"/>
    <property type="molecule type" value="Genomic_DNA"/>
</dbReference>
<evidence type="ECO:0000259" key="4">
    <source>
        <dbReference type="PROSITE" id="PS50110"/>
    </source>
</evidence>
<evidence type="ECO:0000256" key="1">
    <source>
        <dbReference type="ARBA" id="ARBA00022553"/>
    </source>
</evidence>
<gene>
    <name evidence="5" type="primary">divK</name>
    <name evidence="5" type="ORF">Mal52_54950</name>
</gene>
<reference evidence="5 6" key="1">
    <citation type="submission" date="2019-02" db="EMBL/GenBank/DDBJ databases">
        <title>Deep-cultivation of Planctomycetes and their phenomic and genomic characterization uncovers novel biology.</title>
        <authorList>
            <person name="Wiegand S."/>
            <person name="Jogler M."/>
            <person name="Boedeker C."/>
            <person name="Pinto D."/>
            <person name="Vollmers J."/>
            <person name="Rivas-Marin E."/>
            <person name="Kohn T."/>
            <person name="Peeters S.H."/>
            <person name="Heuer A."/>
            <person name="Rast P."/>
            <person name="Oberbeckmann S."/>
            <person name="Bunk B."/>
            <person name="Jeske O."/>
            <person name="Meyerdierks A."/>
            <person name="Storesund J.E."/>
            <person name="Kallscheuer N."/>
            <person name="Luecker S."/>
            <person name="Lage O.M."/>
            <person name="Pohl T."/>
            <person name="Merkel B.J."/>
            <person name="Hornburger P."/>
            <person name="Mueller R.-W."/>
            <person name="Bruemmer F."/>
            <person name="Labrenz M."/>
            <person name="Spormann A.M."/>
            <person name="Op den Camp H."/>
            <person name="Overmann J."/>
            <person name="Amann R."/>
            <person name="Jetten M.S.M."/>
            <person name="Mascher T."/>
            <person name="Medema M.H."/>
            <person name="Devos D.P."/>
            <person name="Kaster A.-K."/>
            <person name="Ovreas L."/>
            <person name="Rohde M."/>
            <person name="Galperin M.Y."/>
            <person name="Jogler C."/>
        </authorList>
    </citation>
    <scope>NUCLEOTIDE SEQUENCE [LARGE SCALE GENOMIC DNA]</scope>
    <source>
        <strain evidence="5 6">Mal52</strain>
    </source>
</reference>
<dbReference type="SUPFAM" id="SSF52172">
    <property type="entry name" value="CheY-like"/>
    <property type="match status" value="1"/>
</dbReference>
<dbReference type="PANTHER" id="PTHR45339:SF1">
    <property type="entry name" value="HYBRID SIGNAL TRANSDUCTION HISTIDINE KINASE J"/>
    <property type="match status" value="1"/>
</dbReference>
<evidence type="ECO:0000313" key="6">
    <source>
        <dbReference type="Proteomes" id="UP000319383"/>
    </source>
</evidence>
<organism evidence="5 6">
    <name type="scientific">Symmachiella dynata</name>
    <dbReference type="NCBI Taxonomy" id="2527995"/>
    <lineage>
        <taxon>Bacteria</taxon>
        <taxon>Pseudomonadati</taxon>
        <taxon>Planctomycetota</taxon>
        <taxon>Planctomycetia</taxon>
        <taxon>Planctomycetales</taxon>
        <taxon>Planctomycetaceae</taxon>
        <taxon>Symmachiella</taxon>
    </lineage>
</organism>
<dbReference type="KEGG" id="sdyn:Mal52_54950"/>
<dbReference type="RefSeq" id="WP_145379542.1">
    <property type="nucleotide sequence ID" value="NZ_CP036276.1"/>
</dbReference>
<dbReference type="Pfam" id="PF00072">
    <property type="entry name" value="Response_reg"/>
    <property type="match status" value="1"/>
</dbReference>
<evidence type="ECO:0000256" key="2">
    <source>
        <dbReference type="ARBA" id="ARBA00023012"/>
    </source>
</evidence>
<keyword evidence="1 3" id="KW-0597">Phosphoprotein</keyword>
<name>A0A517ZWU7_9PLAN</name>